<dbReference type="Proteomes" id="UP000887574">
    <property type="component" value="Unplaced"/>
</dbReference>
<sequence length="114" mass="13171">MSSSIWLILQRIEWMEMLRVITALRSELQKGSTKEIGNICRTSIRDKYKEQNAIAPPTETAEEEYAEEISPKPDRQCRVGSGSIPSEDYVISNGFAANRKIMYLLESWFHHHRA</sequence>
<reference evidence="3" key="1">
    <citation type="submission" date="2022-11" db="UniProtKB">
        <authorList>
            <consortium name="WormBaseParasite"/>
        </authorList>
    </citation>
    <scope>IDENTIFICATION</scope>
</reference>
<name>A0A915DVK5_9BILA</name>
<accession>A0A915DVK5</accession>
<keyword evidence="2" id="KW-1185">Reference proteome</keyword>
<evidence type="ECO:0000256" key="1">
    <source>
        <dbReference type="SAM" id="MobiDB-lite"/>
    </source>
</evidence>
<feature type="region of interest" description="Disordered" evidence="1">
    <location>
        <begin position="52"/>
        <end position="80"/>
    </location>
</feature>
<protein>
    <submittedName>
        <fullName evidence="3">Uncharacterized protein</fullName>
    </submittedName>
</protein>
<dbReference type="AlphaFoldDB" id="A0A915DVK5"/>
<evidence type="ECO:0000313" key="3">
    <source>
        <dbReference type="WBParaSite" id="jg24134"/>
    </source>
</evidence>
<evidence type="ECO:0000313" key="2">
    <source>
        <dbReference type="Proteomes" id="UP000887574"/>
    </source>
</evidence>
<organism evidence="2 3">
    <name type="scientific">Ditylenchus dipsaci</name>
    <dbReference type="NCBI Taxonomy" id="166011"/>
    <lineage>
        <taxon>Eukaryota</taxon>
        <taxon>Metazoa</taxon>
        <taxon>Ecdysozoa</taxon>
        <taxon>Nematoda</taxon>
        <taxon>Chromadorea</taxon>
        <taxon>Rhabditida</taxon>
        <taxon>Tylenchina</taxon>
        <taxon>Tylenchomorpha</taxon>
        <taxon>Sphaerularioidea</taxon>
        <taxon>Anguinidae</taxon>
        <taxon>Anguininae</taxon>
        <taxon>Ditylenchus</taxon>
    </lineage>
</organism>
<proteinExistence type="predicted"/>
<dbReference type="WBParaSite" id="jg24134">
    <property type="protein sequence ID" value="jg24134"/>
    <property type="gene ID" value="jg24134"/>
</dbReference>